<feature type="compositionally biased region" description="Low complexity" evidence="1">
    <location>
        <begin position="289"/>
        <end position="317"/>
    </location>
</feature>
<reference evidence="2 3" key="1">
    <citation type="journal article" date="2021" name="Elife">
        <title>Chloroplast acquisition without the gene transfer in kleptoplastic sea slugs, Plakobranchus ocellatus.</title>
        <authorList>
            <person name="Maeda T."/>
            <person name="Takahashi S."/>
            <person name="Yoshida T."/>
            <person name="Shimamura S."/>
            <person name="Takaki Y."/>
            <person name="Nagai Y."/>
            <person name="Toyoda A."/>
            <person name="Suzuki Y."/>
            <person name="Arimoto A."/>
            <person name="Ishii H."/>
            <person name="Satoh N."/>
            <person name="Nishiyama T."/>
            <person name="Hasebe M."/>
            <person name="Maruyama T."/>
            <person name="Minagawa J."/>
            <person name="Obokata J."/>
            <person name="Shigenobu S."/>
        </authorList>
    </citation>
    <scope>NUCLEOTIDE SEQUENCE [LARGE SCALE GENOMIC DNA]</scope>
</reference>
<evidence type="ECO:0000313" key="3">
    <source>
        <dbReference type="Proteomes" id="UP000735302"/>
    </source>
</evidence>
<keyword evidence="2" id="KW-0675">Receptor</keyword>
<feature type="compositionally biased region" description="Gly residues" evidence="1">
    <location>
        <begin position="195"/>
        <end position="206"/>
    </location>
</feature>
<evidence type="ECO:0000256" key="1">
    <source>
        <dbReference type="SAM" id="MobiDB-lite"/>
    </source>
</evidence>
<feature type="compositionally biased region" description="Basic and acidic residues" evidence="1">
    <location>
        <begin position="120"/>
        <end position="131"/>
    </location>
</feature>
<evidence type="ECO:0000313" key="2">
    <source>
        <dbReference type="EMBL" id="GFO23097.1"/>
    </source>
</evidence>
<feature type="compositionally biased region" description="Low complexity" evidence="1">
    <location>
        <begin position="207"/>
        <end position="218"/>
    </location>
</feature>
<dbReference type="Proteomes" id="UP000735302">
    <property type="component" value="Unassembled WGS sequence"/>
</dbReference>
<protein>
    <submittedName>
        <fullName evidence="2">Epidermal growth factor receptor substrate 15-like 1</fullName>
    </submittedName>
</protein>
<feature type="compositionally biased region" description="Polar residues" evidence="1">
    <location>
        <begin position="219"/>
        <end position="232"/>
    </location>
</feature>
<feature type="compositionally biased region" description="Polar residues" evidence="1">
    <location>
        <begin position="39"/>
        <end position="48"/>
    </location>
</feature>
<accession>A0AAV4BUT9</accession>
<feature type="region of interest" description="Disordered" evidence="1">
    <location>
        <begin position="30"/>
        <end position="58"/>
    </location>
</feature>
<feature type="compositionally biased region" description="Polar residues" evidence="1">
    <location>
        <begin position="98"/>
        <end position="117"/>
    </location>
</feature>
<gene>
    <name evidence="2" type="ORF">PoB_004960200</name>
</gene>
<name>A0AAV4BUT9_9GAST</name>
<dbReference type="Gene3D" id="1.10.287.1490">
    <property type="match status" value="1"/>
</dbReference>
<feature type="region of interest" description="Disordered" evidence="1">
    <location>
        <begin position="98"/>
        <end position="385"/>
    </location>
</feature>
<proteinExistence type="predicted"/>
<feature type="compositionally biased region" description="Polar residues" evidence="1">
    <location>
        <begin position="274"/>
        <end position="284"/>
    </location>
</feature>
<dbReference type="EMBL" id="BLXT01005500">
    <property type="protein sequence ID" value="GFO23097.1"/>
    <property type="molecule type" value="Genomic_DNA"/>
</dbReference>
<organism evidence="2 3">
    <name type="scientific">Plakobranchus ocellatus</name>
    <dbReference type="NCBI Taxonomy" id="259542"/>
    <lineage>
        <taxon>Eukaryota</taxon>
        <taxon>Metazoa</taxon>
        <taxon>Spiralia</taxon>
        <taxon>Lophotrochozoa</taxon>
        <taxon>Mollusca</taxon>
        <taxon>Gastropoda</taxon>
        <taxon>Heterobranchia</taxon>
        <taxon>Euthyneura</taxon>
        <taxon>Panpulmonata</taxon>
        <taxon>Sacoglossa</taxon>
        <taxon>Placobranchoidea</taxon>
        <taxon>Plakobranchidae</taxon>
        <taxon>Plakobranchus</taxon>
    </lineage>
</organism>
<sequence length="385" mass="40586">MKSLLGNREQIVKDRERELEKLRKELTDLRDEESKLEQTLDSSKQQLEQLAKSKKDLDTEINTTRSRVQQLQEQSKALGSTQNFANFNGDAFSTDAASTRATVGSPVSTVSSFSVGSNVEDFKEDPFKNKDPFGGANPAISSQADPFQNDDPFRDSDPFKSSDPFGADDPFKDAFGTSEASMKADPFGSADPFGGSSGGVGGGSKAGDGFDAFGASWGTSNPAKSSQMSNSFGADPFGDASKPSLPNKQKKAPPPRPALPKSKSPLPFSASPLTSPAQNSSSSKPKVDPFPGFGSDPFGGSDPFSSSNNTAAANTASDPFANFADFSPGKFTSPDSENVWGDGGGPSTITIKEEKPSETKPQPAKRKISLKNGSESGHDFTSSEA</sequence>
<feature type="compositionally biased region" description="Low complexity" evidence="1">
    <location>
        <begin position="259"/>
        <end position="273"/>
    </location>
</feature>
<keyword evidence="3" id="KW-1185">Reference proteome</keyword>
<feature type="compositionally biased region" description="Basic and acidic residues" evidence="1">
    <location>
        <begin position="151"/>
        <end position="160"/>
    </location>
</feature>
<comment type="caution">
    <text evidence="2">The sequence shown here is derived from an EMBL/GenBank/DDBJ whole genome shotgun (WGS) entry which is preliminary data.</text>
</comment>
<dbReference type="AlphaFoldDB" id="A0AAV4BUT9"/>
<feature type="compositionally biased region" description="Polar residues" evidence="1">
    <location>
        <begin position="371"/>
        <end position="385"/>
    </location>
</feature>